<keyword evidence="10" id="KW-0067">ATP-binding</keyword>
<evidence type="ECO:0000259" key="17">
    <source>
        <dbReference type="Pfam" id="PF17755"/>
    </source>
</evidence>
<evidence type="ECO:0000256" key="8">
    <source>
        <dbReference type="ARBA" id="ARBA00022771"/>
    </source>
</evidence>
<dbReference type="AlphaFoldDB" id="A0AAX4HQQ3"/>
<evidence type="ECO:0000256" key="9">
    <source>
        <dbReference type="ARBA" id="ARBA00022833"/>
    </source>
</evidence>
<dbReference type="KEGG" id="psti:SOO65_02205"/>
<dbReference type="Pfam" id="PF17755">
    <property type="entry name" value="UvrA_DNA-bind"/>
    <property type="match status" value="1"/>
</dbReference>
<protein>
    <recommendedName>
        <fullName evidence="15">UvrABC system protein A</fullName>
    </recommendedName>
    <alternativeName>
        <fullName evidence="16">Excinuclease ABC subunit A</fullName>
    </alternativeName>
</protein>
<dbReference type="GO" id="GO:0003677">
    <property type="term" value="F:DNA binding"/>
    <property type="evidence" value="ECO:0007669"/>
    <property type="project" value="UniProtKB-KW"/>
</dbReference>
<dbReference type="Gene3D" id="3.40.50.300">
    <property type="entry name" value="P-loop containing nucleotide triphosphate hydrolases"/>
    <property type="match status" value="3"/>
</dbReference>
<dbReference type="RefSeq" id="WP_321396242.1">
    <property type="nucleotide sequence ID" value="NZ_CP139487.1"/>
</dbReference>
<dbReference type="GO" id="GO:0005737">
    <property type="term" value="C:cytoplasm"/>
    <property type="evidence" value="ECO:0007669"/>
    <property type="project" value="UniProtKB-SubCell"/>
</dbReference>
<comment type="similarity">
    <text evidence="14">Belongs to the ABC transporter superfamily. UvrA family.</text>
</comment>
<keyword evidence="11" id="KW-0267">Excision nuclease</keyword>
<keyword evidence="2" id="KW-0963">Cytoplasm</keyword>
<dbReference type="GO" id="GO:0004518">
    <property type="term" value="F:nuclease activity"/>
    <property type="evidence" value="ECO:0007669"/>
    <property type="project" value="UniProtKB-KW"/>
</dbReference>
<evidence type="ECO:0000256" key="14">
    <source>
        <dbReference type="ARBA" id="ARBA00038000"/>
    </source>
</evidence>
<keyword evidence="12" id="KW-0238">DNA-binding</keyword>
<keyword evidence="4" id="KW-0677">Repeat</keyword>
<dbReference type="Gene3D" id="1.20.1580.10">
    <property type="entry name" value="ABC transporter ATPase like domain"/>
    <property type="match status" value="3"/>
</dbReference>
<sequence>MEKHDVESIEIRGARVHNLKNVDLDIPLRKLVCFAGPSGSGKTSLAFHTLLTESKRRFVNSFPNSMKFFTERPAAVDVDRIFPVLPVFGLPQINPVVGSRTVVSDVMRLTDSLQNLFFSFAKELCPTHEMELEVRPVVDQLKSQAPKNIQGVGYILLTPNEFLRVFGEGFLPARSYSQKRKTIDVFNQEDELWEVLRFKWDNLGSIEKKWKELKLDQYRLNYQLFGEGFKRPQLLEFHFEKVCPKCDFESIPAVTVSAFSPYSALGACPKCNGYGAILIYDEKKIMDKDLSIQEGGLKLLNYGPFQDAYEELLKLLKKRKIPLDTPIKKLPKDFFQLLEEGQGQYPGYGELKRYLESKKYKPSVRIYIRQLQREEPCLVCHSSRLNKNIHHYKVKLKDKNWGLDEIMSLTVEEAYPLFCSTRALATSHEKRLFTSICENLKMAMEMGLNHLSLLRKAKTLSAGEYQRLLLIKYLSFQGTDSLFVLDEPSLGLAEKELEKLIQGLRNLIAQGNTVILIDHTEYIQKHSDHLIVMGPGSGKKGGEILYQGLPNEYFKKKEVVTWEKKKSSTKYPEYIEVLSPEIYGKTYHDFKIPLNDMTWVTGPSGTGKTATVIKVMANTLYKKIYGEWFEEEEFYSKGVKTGAKFEDVIVIASDLNRFTSRSSVGTITELSTVIRKHFLKLPVAKSMNLKEGHLSSNSELGMCPRCEGRGSITIEMQYLEDIVLECEDCKGLKIKPLYANISDGHMTVAEAYNLPLSQVLERIELTPKFRRVWDYLKILNLDYLSLDRALNSLSGGEKQRIFLLSKLLKNIQNSLLVFENISFGLSEKELQHLGTFLGDLIQLKNTIVIIDASNCFKHLANWKLSFDTKSIDLIPVKKD</sequence>
<keyword evidence="7" id="KW-0228">DNA excision</keyword>
<keyword evidence="9" id="KW-0862">Zinc</keyword>
<evidence type="ECO:0000256" key="6">
    <source>
        <dbReference type="ARBA" id="ARBA00022763"/>
    </source>
</evidence>
<keyword evidence="8" id="KW-0863">Zinc-finger</keyword>
<dbReference type="InterPro" id="IPR027417">
    <property type="entry name" value="P-loop_NTPase"/>
</dbReference>
<evidence type="ECO:0000256" key="12">
    <source>
        <dbReference type="ARBA" id="ARBA00023125"/>
    </source>
</evidence>
<evidence type="ECO:0000256" key="13">
    <source>
        <dbReference type="ARBA" id="ARBA00023204"/>
    </source>
</evidence>
<accession>A0AAX4HQQ3</accession>
<evidence type="ECO:0000256" key="2">
    <source>
        <dbReference type="ARBA" id="ARBA00022490"/>
    </source>
</evidence>
<comment type="subcellular location">
    <subcellularLocation>
        <location evidence="1">Cytoplasm</location>
    </subcellularLocation>
</comment>
<dbReference type="PANTHER" id="PTHR43152:SF3">
    <property type="entry name" value="UVRABC SYSTEM PROTEIN A"/>
    <property type="match status" value="1"/>
</dbReference>
<evidence type="ECO:0000313" key="19">
    <source>
        <dbReference type="Proteomes" id="UP001324634"/>
    </source>
</evidence>
<keyword evidence="3" id="KW-0479">Metal-binding</keyword>
<evidence type="ECO:0000256" key="4">
    <source>
        <dbReference type="ARBA" id="ARBA00022737"/>
    </source>
</evidence>
<evidence type="ECO:0000313" key="18">
    <source>
        <dbReference type="EMBL" id="WPU65552.1"/>
    </source>
</evidence>
<dbReference type="GO" id="GO:0008270">
    <property type="term" value="F:zinc ion binding"/>
    <property type="evidence" value="ECO:0007669"/>
    <property type="project" value="UniProtKB-KW"/>
</dbReference>
<evidence type="ECO:0000256" key="3">
    <source>
        <dbReference type="ARBA" id="ARBA00022723"/>
    </source>
</evidence>
<dbReference type="GO" id="GO:0005524">
    <property type="term" value="F:ATP binding"/>
    <property type="evidence" value="ECO:0007669"/>
    <property type="project" value="UniProtKB-KW"/>
</dbReference>
<dbReference type="GO" id="GO:0006281">
    <property type="term" value="P:DNA repair"/>
    <property type="evidence" value="ECO:0007669"/>
    <property type="project" value="UniProtKB-KW"/>
</dbReference>
<dbReference type="Proteomes" id="UP001324634">
    <property type="component" value="Chromosome"/>
</dbReference>
<organism evidence="18 19">
    <name type="scientific">Peredibacter starrii</name>
    <dbReference type="NCBI Taxonomy" id="28202"/>
    <lineage>
        <taxon>Bacteria</taxon>
        <taxon>Pseudomonadati</taxon>
        <taxon>Bdellovibrionota</taxon>
        <taxon>Bacteriovoracia</taxon>
        <taxon>Bacteriovoracales</taxon>
        <taxon>Bacteriovoracaceae</taxon>
        <taxon>Peredibacter</taxon>
    </lineage>
</organism>
<evidence type="ECO:0000256" key="10">
    <source>
        <dbReference type="ARBA" id="ARBA00022840"/>
    </source>
</evidence>
<name>A0AAX4HQQ3_9BACT</name>
<dbReference type="PANTHER" id="PTHR43152">
    <property type="entry name" value="UVRABC SYSTEM PROTEIN A"/>
    <property type="match status" value="1"/>
</dbReference>
<proteinExistence type="inferred from homology"/>
<dbReference type="EMBL" id="CP139487">
    <property type="protein sequence ID" value="WPU65552.1"/>
    <property type="molecule type" value="Genomic_DNA"/>
</dbReference>
<keyword evidence="5" id="KW-0547">Nucleotide-binding</keyword>
<dbReference type="Gene3D" id="1.10.8.280">
    <property type="entry name" value="ABC transporter ATPase domain-like"/>
    <property type="match status" value="1"/>
</dbReference>
<evidence type="ECO:0000256" key="7">
    <source>
        <dbReference type="ARBA" id="ARBA00022769"/>
    </source>
</evidence>
<dbReference type="InterPro" id="IPR041552">
    <property type="entry name" value="UvrA_DNA-bd"/>
</dbReference>
<reference evidence="18 19" key="1">
    <citation type="submission" date="2023-11" db="EMBL/GenBank/DDBJ databases">
        <title>Peredibacter starrii A3.12.</title>
        <authorList>
            <person name="Mitchell R.J."/>
        </authorList>
    </citation>
    <scope>NUCLEOTIDE SEQUENCE [LARGE SCALE GENOMIC DNA]</scope>
    <source>
        <strain evidence="18 19">A3.12</strain>
    </source>
</reference>
<evidence type="ECO:0000256" key="11">
    <source>
        <dbReference type="ARBA" id="ARBA00022881"/>
    </source>
</evidence>
<evidence type="ECO:0000256" key="5">
    <source>
        <dbReference type="ARBA" id="ARBA00022741"/>
    </source>
</evidence>
<keyword evidence="13" id="KW-0234">DNA repair</keyword>
<evidence type="ECO:0000256" key="16">
    <source>
        <dbReference type="ARBA" id="ARBA00042156"/>
    </source>
</evidence>
<dbReference type="SUPFAM" id="SSF52540">
    <property type="entry name" value="P-loop containing nucleoside triphosphate hydrolases"/>
    <property type="match status" value="2"/>
</dbReference>
<feature type="domain" description="UvrA DNA-binding" evidence="17">
    <location>
        <begin position="281"/>
        <end position="361"/>
    </location>
</feature>
<gene>
    <name evidence="18" type="ORF">SOO65_02205</name>
</gene>
<keyword evidence="19" id="KW-1185">Reference proteome</keyword>
<evidence type="ECO:0000256" key="15">
    <source>
        <dbReference type="ARBA" id="ARBA00039316"/>
    </source>
</evidence>
<evidence type="ECO:0000256" key="1">
    <source>
        <dbReference type="ARBA" id="ARBA00004496"/>
    </source>
</evidence>
<keyword evidence="6" id="KW-0227">DNA damage</keyword>